<feature type="chain" id="PRO_5026805302" description="Secreted protein" evidence="2">
    <location>
        <begin position="19"/>
        <end position="99"/>
    </location>
</feature>
<feature type="signal peptide" evidence="2">
    <location>
        <begin position="1"/>
        <end position="18"/>
    </location>
</feature>
<accession>A0A6N2K9V2</accession>
<keyword evidence="1" id="KW-0472">Membrane</keyword>
<reference evidence="3" key="1">
    <citation type="submission" date="2019-03" db="EMBL/GenBank/DDBJ databases">
        <authorList>
            <person name="Mank J."/>
            <person name="Almeida P."/>
        </authorList>
    </citation>
    <scope>NUCLEOTIDE SEQUENCE</scope>
    <source>
        <strain evidence="3">78183</strain>
    </source>
</reference>
<proteinExistence type="predicted"/>
<keyword evidence="1" id="KW-0812">Transmembrane</keyword>
<keyword evidence="2" id="KW-0732">Signal</keyword>
<gene>
    <name evidence="3" type="ORF">SVIM_LOCUS26897</name>
</gene>
<dbReference type="EMBL" id="CAADRP010000080">
    <property type="protein sequence ID" value="VFU22707.1"/>
    <property type="molecule type" value="Genomic_DNA"/>
</dbReference>
<feature type="transmembrane region" description="Helical" evidence="1">
    <location>
        <begin position="28"/>
        <end position="51"/>
    </location>
</feature>
<dbReference type="AlphaFoldDB" id="A0A6N2K9V2"/>
<evidence type="ECO:0000256" key="1">
    <source>
        <dbReference type="SAM" id="Phobius"/>
    </source>
</evidence>
<name>A0A6N2K9V2_SALVM</name>
<protein>
    <recommendedName>
        <fullName evidence="4">Secreted protein</fullName>
    </recommendedName>
</protein>
<evidence type="ECO:0000313" key="3">
    <source>
        <dbReference type="EMBL" id="VFU22707.1"/>
    </source>
</evidence>
<evidence type="ECO:0000256" key="2">
    <source>
        <dbReference type="SAM" id="SignalP"/>
    </source>
</evidence>
<keyword evidence="1" id="KW-1133">Transmembrane helix</keyword>
<evidence type="ECO:0008006" key="4">
    <source>
        <dbReference type="Google" id="ProtNLM"/>
    </source>
</evidence>
<organism evidence="3">
    <name type="scientific">Salix viminalis</name>
    <name type="common">Common osier</name>
    <name type="synonym">Basket willow</name>
    <dbReference type="NCBI Taxonomy" id="40686"/>
    <lineage>
        <taxon>Eukaryota</taxon>
        <taxon>Viridiplantae</taxon>
        <taxon>Streptophyta</taxon>
        <taxon>Embryophyta</taxon>
        <taxon>Tracheophyta</taxon>
        <taxon>Spermatophyta</taxon>
        <taxon>Magnoliopsida</taxon>
        <taxon>eudicotyledons</taxon>
        <taxon>Gunneridae</taxon>
        <taxon>Pentapetalae</taxon>
        <taxon>rosids</taxon>
        <taxon>fabids</taxon>
        <taxon>Malpighiales</taxon>
        <taxon>Salicaceae</taxon>
        <taxon>Saliceae</taxon>
        <taxon>Salix</taxon>
    </lineage>
</organism>
<sequence length="99" mass="10865">MNIWFSLLLFLLSSSLLSSHTPLFSALLIPASSSIVAVVSVVGLSKIWWLVSGKATKTFVEDSLKDVRSGSALECGSYCHSAWSCESSPCWRYKRSCSR</sequence>